<sequence length="85" mass="9448">MFGLESALSQRVTKTTLYRVVGWGLRCYVASLLIVGSYSLLWTLELAGVVSETWLSVIWTAIAAMGALFLVLLLPLFYSSQSTKW</sequence>
<evidence type="ECO:0000313" key="3">
    <source>
        <dbReference type="Proteomes" id="UP000011602"/>
    </source>
</evidence>
<dbReference type="EMBL" id="AOHZ01000041">
    <property type="protein sequence ID" value="ELY57522.1"/>
    <property type="molecule type" value="Genomic_DNA"/>
</dbReference>
<keyword evidence="1" id="KW-0472">Membrane</keyword>
<feature type="transmembrane region" description="Helical" evidence="1">
    <location>
        <begin position="54"/>
        <end position="78"/>
    </location>
</feature>
<name>L9X7G5_9EURY</name>
<keyword evidence="3" id="KW-1185">Reference proteome</keyword>
<dbReference type="eggNOG" id="arCOG11956">
    <property type="taxonomic scope" value="Archaea"/>
</dbReference>
<dbReference type="AlphaFoldDB" id="L9X7G5"/>
<organism evidence="2 3">
    <name type="scientific">Natronolimnohabitans innermongolicus JCM 12255</name>
    <dbReference type="NCBI Taxonomy" id="1227499"/>
    <lineage>
        <taxon>Archaea</taxon>
        <taxon>Methanobacteriati</taxon>
        <taxon>Methanobacteriota</taxon>
        <taxon>Stenosarchaea group</taxon>
        <taxon>Halobacteria</taxon>
        <taxon>Halobacteriales</taxon>
        <taxon>Natrialbaceae</taxon>
        <taxon>Natronolimnohabitans</taxon>
    </lineage>
</organism>
<protein>
    <submittedName>
        <fullName evidence="2">Uncharacterized protein</fullName>
    </submittedName>
</protein>
<dbReference type="RefSeq" id="WP_007259009.1">
    <property type="nucleotide sequence ID" value="NZ_AOHZ01000041.1"/>
</dbReference>
<dbReference type="OrthoDB" id="200801at2157"/>
<gene>
    <name evidence="2" type="ORF">C493_08551</name>
</gene>
<keyword evidence="1" id="KW-0812">Transmembrane</keyword>
<evidence type="ECO:0000256" key="1">
    <source>
        <dbReference type="SAM" id="Phobius"/>
    </source>
</evidence>
<keyword evidence="1" id="KW-1133">Transmembrane helix</keyword>
<accession>L9X7G5</accession>
<dbReference type="Proteomes" id="UP000011602">
    <property type="component" value="Unassembled WGS sequence"/>
</dbReference>
<proteinExistence type="predicted"/>
<evidence type="ECO:0000313" key="2">
    <source>
        <dbReference type="EMBL" id="ELY57522.1"/>
    </source>
</evidence>
<reference evidence="2 3" key="1">
    <citation type="journal article" date="2014" name="PLoS Genet.">
        <title>Phylogenetically driven sequencing of extremely halophilic archaea reveals strategies for static and dynamic osmo-response.</title>
        <authorList>
            <person name="Becker E.A."/>
            <person name="Seitzer P.M."/>
            <person name="Tritt A."/>
            <person name="Larsen D."/>
            <person name="Krusor M."/>
            <person name="Yao A.I."/>
            <person name="Wu D."/>
            <person name="Madern D."/>
            <person name="Eisen J.A."/>
            <person name="Darling A.E."/>
            <person name="Facciotti M.T."/>
        </authorList>
    </citation>
    <scope>NUCLEOTIDE SEQUENCE [LARGE SCALE GENOMIC DNA]</scope>
    <source>
        <strain evidence="2 3">JCM 12255</strain>
    </source>
</reference>
<comment type="caution">
    <text evidence="2">The sequence shown here is derived from an EMBL/GenBank/DDBJ whole genome shotgun (WGS) entry which is preliminary data.</text>
</comment>
<feature type="transmembrane region" description="Helical" evidence="1">
    <location>
        <begin position="20"/>
        <end position="42"/>
    </location>
</feature>